<feature type="region of interest" description="Disordered" evidence="1">
    <location>
        <begin position="33"/>
        <end position="84"/>
    </location>
</feature>
<dbReference type="Proteomes" id="UP000676336">
    <property type="component" value="Unassembled WGS sequence"/>
</dbReference>
<sequence>MLEMNFQDEKEREAMTAFARTGVYDFVEDLSECESNTDHKNVSGSSEEDSVESESESEEQIDSHITEDEEEHEDEIELEEPPVWAPEKRFCTKFLSRSENRFKSFRRS</sequence>
<dbReference type="EMBL" id="CAJOBI010345329">
    <property type="protein sequence ID" value="CAF5217347.1"/>
    <property type="molecule type" value="Genomic_DNA"/>
</dbReference>
<evidence type="ECO:0000313" key="2">
    <source>
        <dbReference type="EMBL" id="CAF5217347.1"/>
    </source>
</evidence>
<protein>
    <submittedName>
        <fullName evidence="2">Uncharacterized protein</fullName>
    </submittedName>
</protein>
<accession>A0A8S3JCM8</accession>
<dbReference type="AlphaFoldDB" id="A0A8S3JCM8"/>
<name>A0A8S3JCM8_9BILA</name>
<comment type="caution">
    <text evidence="2">The sequence shown here is derived from an EMBL/GenBank/DDBJ whole genome shotgun (WGS) entry which is preliminary data.</text>
</comment>
<evidence type="ECO:0000256" key="1">
    <source>
        <dbReference type="SAM" id="MobiDB-lite"/>
    </source>
</evidence>
<organism evidence="2 3">
    <name type="scientific">Rotaria magnacalcarata</name>
    <dbReference type="NCBI Taxonomy" id="392030"/>
    <lineage>
        <taxon>Eukaryota</taxon>
        <taxon>Metazoa</taxon>
        <taxon>Spiralia</taxon>
        <taxon>Gnathifera</taxon>
        <taxon>Rotifera</taxon>
        <taxon>Eurotatoria</taxon>
        <taxon>Bdelloidea</taxon>
        <taxon>Philodinida</taxon>
        <taxon>Philodinidae</taxon>
        <taxon>Rotaria</taxon>
    </lineage>
</organism>
<feature type="compositionally biased region" description="Acidic residues" evidence="1">
    <location>
        <begin position="46"/>
        <end position="60"/>
    </location>
</feature>
<reference evidence="2" key="1">
    <citation type="submission" date="2021-02" db="EMBL/GenBank/DDBJ databases">
        <authorList>
            <person name="Nowell W R."/>
        </authorList>
    </citation>
    <scope>NUCLEOTIDE SEQUENCE</scope>
</reference>
<gene>
    <name evidence="2" type="ORF">SMN809_LOCUS80437</name>
</gene>
<feature type="compositionally biased region" description="Acidic residues" evidence="1">
    <location>
        <begin position="67"/>
        <end position="80"/>
    </location>
</feature>
<evidence type="ECO:0000313" key="3">
    <source>
        <dbReference type="Proteomes" id="UP000676336"/>
    </source>
</evidence>
<proteinExistence type="predicted"/>